<organism evidence="3 4">
    <name type="scientific">Plakobranchus ocellatus</name>
    <dbReference type="NCBI Taxonomy" id="259542"/>
    <lineage>
        <taxon>Eukaryota</taxon>
        <taxon>Metazoa</taxon>
        <taxon>Spiralia</taxon>
        <taxon>Lophotrochozoa</taxon>
        <taxon>Mollusca</taxon>
        <taxon>Gastropoda</taxon>
        <taxon>Heterobranchia</taxon>
        <taxon>Euthyneura</taxon>
        <taxon>Panpulmonata</taxon>
        <taxon>Sacoglossa</taxon>
        <taxon>Placobranchoidea</taxon>
        <taxon>Plakobranchidae</taxon>
        <taxon>Plakobranchus</taxon>
    </lineage>
</organism>
<keyword evidence="3" id="KW-0540">Nuclease</keyword>
<dbReference type="Gene3D" id="3.60.10.10">
    <property type="entry name" value="Endonuclease/exonuclease/phosphatase"/>
    <property type="match status" value="1"/>
</dbReference>
<dbReference type="InterPro" id="IPR000477">
    <property type="entry name" value="RT_dom"/>
</dbReference>
<reference evidence="3 4" key="1">
    <citation type="journal article" date="2021" name="Elife">
        <title>Chloroplast acquisition without the gene transfer in kleptoplastic sea slugs, Plakobranchus ocellatus.</title>
        <authorList>
            <person name="Maeda T."/>
            <person name="Takahashi S."/>
            <person name="Yoshida T."/>
            <person name="Shimamura S."/>
            <person name="Takaki Y."/>
            <person name="Nagai Y."/>
            <person name="Toyoda A."/>
            <person name="Suzuki Y."/>
            <person name="Arimoto A."/>
            <person name="Ishii H."/>
            <person name="Satoh N."/>
            <person name="Nishiyama T."/>
            <person name="Hasebe M."/>
            <person name="Maruyama T."/>
            <person name="Minagawa J."/>
            <person name="Obokata J."/>
            <person name="Shigenobu S."/>
        </authorList>
    </citation>
    <scope>NUCLEOTIDE SEQUENCE [LARGE SCALE GENOMIC DNA]</scope>
</reference>
<keyword evidence="4" id="KW-1185">Reference proteome</keyword>
<evidence type="ECO:0000256" key="1">
    <source>
        <dbReference type="SAM" id="MobiDB-lite"/>
    </source>
</evidence>
<evidence type="ECO:0000313" key="4">
    <source>
        <dbReference type="Proteomes" id="UP000735302"/>
    </source>
</evidence>
<protein>
    <submittedName>
        <fullName evidence="3">Endonuclease-reverse transcriptase</fullName>
    </submittedName>
</protein>
<dbReference type="InterPro" id="IPR036691">
    <property type="entry name" value="Endo/exonu/phosph_ase_sf"/>
</dbReference>
<feature type="region of interest" description="Disordered" evidence="1">
    <location>
        <begin position="49"/>
        <end position="100"/>
    </location>
</feature>
<dbReference type="PANTHER" id="PTHR47027:SF8">
    <property type="entry name" value="RIBONUCLEASE H"/>
    <property type="match status" value="1"/>
</dbReference>
<evidence type="ECO:0000259" key="2">
    <source>
        <dbReference type="PROSITE" id="PS50878"/>
    </source>
</evidence>
<keyword evidence="3" id="KW-0255">Endonuclease</keyword>
<dbReference type="Pfam" id="PF00078">
    <property type="entry name" value="RVT_1"/>
    <property type="match status" value="1"/>
</dbReference>
<dbReference type="Pfam" id="PF03372">
    <property type="entry name" value="Exo_endo_phos"/>
    <property type="match status" value="1"/>
</dbReference>
<dbReference type="GO" id="GO:0004519">
    <property type="term" value="F:endonuclease activity"/>
    <property type="evidence" value="ECO:0007669"/>
    <property type="project" value="UniProtKB-KW"/>
</dbReference>
<feature type="region of interest" description="Disordered" evidence="1">
    <location>
        <begin position="1"/>
        <end position="20"/>
    </location>
</feature>
<dbReference type="Proteomes" id="UP000735302">
    <property type="component" value="Unassembled WGS sequence"/>
</dbReference>
<dbReference type="CDD" id="cd01650">
    <property type="entry name" value="RT_nLTR_like"/>
    <property type="match status" value="1"/>
</dbReference>
<keyword evidence="3" id="KW-0378">Hydrolase</keyword>
<feature type="domain" description="Reverse transcriptase" evidence="2">
    <location>
        <begin position="594"/>
        <end position="864"/>
    </location>
</feature>
<sequence>MVSGQNRLESNGNLPRRKMPLNLHMAMTSKEREPDIAGTPRATRAIYCAGEGTLRARKTPGHDEVSSNPSGRPASDTGAQSYTVEGSSKRNKKKPKKRTTNIGTWNVRTLKEVGKLGLLTRELEHQDVNITGLCEVRWQGCGHFTSGDHLIVYSGGKGGQAGVAIVLDKQTKGSLISYDAVSDRILVVHLHTKPVKTTIIQVYAPTMQYNEEEKELFYNQLQAVMDTIKTRNMTIVMGDFNAKVGEGQEKKKGLGSHGLGERNVNGEYLLNFSEANNLMVLNTWFKCHQRRKYTWISPNGETKNQIDFIMVNKQWFSSFSNCVTKPGADCDTDHILLTAKLKLKGFKKKVTEIPLIRYDLARLHDTEVLNNYLIETENRFEILLKTDEEKSPDELWTDMKEIWNQTAESLLGRKKISKGKPWISEKTKELADRKRKAGEEGDKPEYQRLKADVKKQVSADKREWLTTECAKIQEFDNNNNSKDLFNQIRRVKRKPFQPKQITVKNQQGTSLTDPVEIKNRWKEYGEKLFDSGAASSDPCGYIERKEPEPLMTEIETAIRKLKNGKSPGMDNILAELLKACGNNALKAIHKLCTTIWNTCRWPTEWKEQELIMLYKAGDAKDYSNYRTIALISHTSKIMLYIILERIKTKVEEELAEEQAGFRPGRGTGDMLCAIQVMLEKIIDFHKEAFIIFIDYSKAFDRVSHNELFKTLITIGFPSHLVALIQSLYTDQTAKIRWNCSHTKPFRIGKGVRQACILSPHLFSTYTEQIMRDTEMERYGIVVGGRKISNLRYADDTAICANNQTEATTLMNELNDAGERKGLKLNAKKTKYMHIGKEQHASITTCIGNEEIECVEHFKYLGSIITDTADCSIDVNTRIGMAKKRMIDLNNIWKDKHIGKQLKIKLVKCLVWTVMTYGAEGWTLRKRDEKKINSAEMWFYRRLLRVSWK</sequence>
<proteinExistence type="predicted"/>
<dbReference type="SUPFAM" id="SSF56219">
    <property type="entry name" value="DNase I-like"/>
    <property type="match status" value="1"/>
</dbReference>
<dbReference type="EMBL" id="BLXT01006233">
    <property type="protein sequence ID" value="GFO30317.1"/>
    <property type="molecule type" value="Genomic_DNA"/>
</dbReference>
<name>A0AAV4CG97_9GAST</name>
<feature type="compositionally biased region" description="Polar residues" evidence="1">
    <location>
        <begin position="1"/>
        <end position="13"/>
    </location>
</feature>
<comment type="caution">
    <text evidence="3">The sequence shown here is derived from an EMBL/GenBank/DDBJ whole genome shotgun (WGS) entry which is preliminary data.</text>
</comment>
<dbReference type="PROSITE" id="PS50878">
    <property type="entry name" value="RT_POL"/>
    <property type="match status" value="1"/>
</dbReference>
<dbReference type="InterPro" id="IPR043502">
    <property type="entry name" value="DNA/RNA_pol_sf"/>
</dbReference>
<dbReference type="CDD" id="cd09076">
    <property type="entry name" value="L1-EN"/>
    <property type="match status" value="1"/>
</dbReference>
<accession>A0AAV4CG97</accession>
<dbReference type="InterPro" id="IPR005135">
    <property type="entry name" value="Endo/exonuclease/phosphatase"/>
</dbReference>
<feature type="compositionally biased region" description="Polar residues" evidence="1">
    <location>
        <begin position="77"/>
        <end position="86"/>
    </location>
</feature>
<feature type="compositionally biased region" description="Basic residues" evidence="1">
    <location>
        <begin position="89"/>
        <end position="99"/>
    </location>
</feature>
<dbReference type="AlphaFoldDB" id="A0AAV4CG97"/>
<evidence type="ECO:0000313" key="3">
    <source>
        <dbReference type="EMBL" id="GFO30317.1"/>
    </source>
</evidence>
<dbReference type="PANTHER" id="PTHR47027">
    <property type="entry name" value="REVERSE TRANSCRIPTASE DOMAIN-CONTAINING PROTEIN"/>
    <property type="match status" value="1"/>
</dbReference>
<gene>
    <name evidence="3" type="ORF">PoB_005682200</name>
</gene>
<dbReference type="SUPFAM" id="SSF56672">
    <property type="entry name" value="DNA/RNA polymerases"/>
    <property type="match status" value="1"/>
</dbReference>